<keyword evidence="2" id="KW-0482">Metalloprotease</keyword>
<feature type="transmembrane region" description="Helical" evidence="1">
    <location>
        <begin position="244"/>
        <end position="262"/>
    </location>
</feature>
<dbReference type="InterPro" id="IPR011397">
    <property type="entry name" value="YhfC"/>
</dbReference>
<keyword evidence="2" id="KW-0645">Protease</keyword>
<accession>A0A8T4L6N1</accession>
<evidence type="ECO:0000256" key="1">
    <source>
        <dbReference type="SAM" id="Phobius"/>
    </source>
</evidence>
<proteinExistence type="predicted"/>
<dbReference type="AlphaFoldDB" id="A0A8T4L6N1"/>
<keyword evidence="2" id="KW-0378">Hydrolase</keyword>
<name>A0A8T4L6N1_9ARCH</name>
<reference evidence="2" key="2">
    <citation type="submission" date="2021-05" db="EMBL/GenBank/DDBJ databases">
        <title>Protein family content uncovers lineage relationships and bacterial pathway maintenance mechanisms in DPANN archaea.</title>
        <authorList>
            <person name="Castelle C.J."/>
            <person name="Meheust R."/>
            <person name="Jaffe A.L."/>
            <person name="Seitz K."/>
            <person name="Gong X."/>
            <person name="Baker B.J."/>
            <person name="Banfield J.F."/>
        </authorList>
    </citation>
    <scope>NUCLEOTIDE SEQUENCE</scope>
    <source>
        <strain evidence="2">RIFCSPLOWO2_01_FULL_AR10_48_17</strain>
    </source>
</reference>
<evidence type="ECO:0000313" key="2">
    <source>
        <dbReference type="EMBL" id="MBS3061552.1"/>
    </source>
</evidence>
<organism evidence="2 3">
    <name type="scientific">Candidatus Iainarchaeum sp</name>
    <dbReference type="NCBI Taxonomy" id="3101447"/>
    <lineage>
        <taxon>Archaea</taxon>
        <taxon>Candidatus Iainarchaeota</taxon>
        <taxon>Candidatus Iainarchaeia</taxon>
        <taxon>Candidatus Iainarchaeales</taxon>
        <taxon>Candidatus Iainarchaeaceae</taxon>
        <taxon>Candidatus Iainarchaeum</taxon>
    </lineage>
</organism>
<gene>
    <name evidence="2" type="ORF">J4215_03145</name>
</gene>
<feature type="transmembrane region" description="Helical" evidence="1">
    <location>
        <begin position="37"/>
        <end position="57"/>
    </location>
</feature>
<reference evidence="2" key="1">
    <citation type="submission" date="2021-03" db="EMBL/GenBank/DDBJ databases">
        <authorList>
            <person name="Jaffe A."/>
        </authorList>
    </citation>
    <scope>NUCLEOTIDE SEQUENCE</scope>
    <source>
        <strain evidence="2">RIFCSPLOWO2_01_FULL_AR10_48_17</strain>
    </source>
</reference>
<keyword evidence="1" id="KW-0472">Membrane</keyword>
<feature type="transmembrane region" description="Helical" evidence="1">
    <location>
        <begin position="218"/>
        <end position="238"/>
    </location>
</feature>
<sequence length="274" mass="29998">MDPVVLLTFGIVALLEILIPLALGFWIVKKYHLSWKVFGLGLGFFILVQVLHVPFVFLTQTPLSGLFSGWFEPPIPLVLSALYLGLLAGLFEEIGRWLVFKYVFQNQKVSLSRENGLLFGVGWGGVECMLIGVILIVTAVGFSTLESLDDAGIADLNQQSGGTLTQEQVDQIKQQQETVKNLTPVDALPGLLERLLAMGLHLSFSLLVFRSIVESNKIWLILAIVLHSLVDAVVVYLAQTAGLFEVYGALMVFVAVSAFFGFKAWNALKSTALA</sequence>
<protein>
    <submittedName>
        <fullName evidence="2">YhfC family intramembrane metalloprotease</fullName>
    </submittedName>
</protein>
<feature type="transmembrane region" description="Helical" evidence="1">
    <location>
        <begin position="191"/>
        <end position="209"/>
    </location>
</feature>
<dbReference type="GO" id="GO:0008237">
    <property type="term" value="F:metallopeptidase activity"/>
    <property type="evidence" value="ECO:0007669"/>
    <property type="project" value="UniProtKB-KW"/>
</dbReference>
<dbReference type="Pfam" id="PF10086">
    <property type="entry name" value="YhfC"/>
    <property type="match status" value="1"/>
</dbReference>
<feature type="transmembrane region" description="Helical" evidence="1">
    <location>
        <begin position="6"/>
        <end position="28"/>
    </location>
</feature>
<feature type="transmembrane region" description="Helical" evidence="1">
    <location>
        <begin position="77"/>
        <end position="95"/>
    </location>
</feature>
<comment type="caution">
    <text evidence="2">The sequence shown here is derived from an EMBL/GenBank/DDBJ whole genome shotgun (WGS) entry which is preliminary data.</text>
</comment>
<dbReference type="Proteomes" id="UP000675968">
    <property type="component" value="Unassembled WGS sequence"/>
</dbReference>
<keyword evidence="1" id="KW-0812">Transmembrane</keyword>
<evidence type="ECO:0000313" key="3">
    <source>
        <dbReference type="Proteomes" id="UP000675968"/>
    </source>
</evidence>
<keyword evidence="1" id="KW-1133">Transmembrane helix</keyword>
<feature type="transmembrane region" description="Helical" evidence="1">
    <location>
        <begin position="116"/>
        <end position="142"/>
    </location>
</feature>
<dbReference type="EMBL" id="JAGVWC010000010">
    <property type="protein sequence ID" value="MBS3061552.1"/>
    <property type="molecule type" value="Genomic_DNA"/>
</dbReference>